<reference evidence="2 3" key="1">
    <citation type="submission" date="2021-04" db="EMBL/GenBank/DDBJ databases">
        <authorList>
            <person name="De Guttry C."/>
            <person name="Zahm M."/>
            <person name="Klopp C."/>
            <person name="Cabau C."/>
            <person name="Louis A."/>
            <person name="Berthelot C."/>
            <person name="Parey E."/>
            <person name="Roest Crollius H."/>
            <person name="Montfort J."/>
            <person name="Robinson-Rechavi M."/>
            <person name="Bucao C."/>
            <person name="Bouchez O."/>
            <person name="Gislard M."/>
            <person name="Lluch J."/>
            <person name="Milhes M."/>
            <person name="Lampietro C."/>
            <person name="Lopez Roques C."/>
            <person name="Donnadieu C."/>
            <person name="Braasch I."/>
            <person name="Desvignes T."/>
            <person name="Postlethwait J."/>
            <person name="Bobe J."/>
            <person name="Wedekind C."/>
            <person name="Guiguen Y."/>
        </authorList>
    </citation>
    <scope>NUCLEOTIDE SEQUENCE [LARGE SCALE GENOMIC DNA]</scope>
    <source>
        <strain evidence="2">Cs_M1</strain>
        <tissue evidence="2">Blood</tissue>
    </source>
</reference>
<evidence type="ECO:0000313" key="3">
    <source>
        <dbReference type="Proteomes" id="UP001356427"/>
    </source>
</evidence>
<proteinExistence type="predicted"/>
<organism evidence="2 3">
    <name type="scientific">Coregonus suidteri</name>
    <dbReference type="NCBI Taxonomy" id="861788"/>
    <lineage>
        <taxon>Eukaryota</taxon>
        <taxon>Metazoa</taxon>
        <taxon>Chordata</taxon>
        <taxon>Craniata</taxon>
        <taxon>Vertebrata</taxon>
        <taxon>Euteleostomi</taxon>
        <taxon>Actinopterygii</taxon>
        <taxon>Neopterygii</taxon>
        <taxon>Teleostei</taxon>
        <taxon>Protacanthopterygii</taxon>
        <taxon>Salmoniformes</taxon>
        <taxon>Salmonidae</taxon>
        <taxon>Coregoninae</taxon>
        <taxon>Coregonus</taxon>
    </lineage>
</organism>
<evidence type="ECO:0000256" key="1">
    <source>
        <dbReference type="SAM" id="MobiDB-lite"/>
    </source>
</evidence>
<gene>
    <name evidence="2" type="ORF">J4Q44_G00369660</name>
</gene>
<dbReference type="EMBL" id="JAGTTL010000038">
    <property type="protein sequence ID" value="KAK6292382.1"/>
    <property type="molecule type" value="Genomic_DNA"/>
</dbReference>
<keyword evidence="3" id="KW-1185">Reference proteome</keyword>
<name>A0AAN8KH66_9TELE</name>
<protein>
    <submittedName>
        <fullName evidence="2">Uncharacterized protein</fullName>
    </submittedName>
</protein>
<sequence length="259" mass="29907">MAPVRSLFRSCPLCFKVVVGFSQHLRQVHNVWNTERILLCNWQSGRVNIRQERCPVTGCSTHVSRLDRHMDSHTELNRAQRRQALEEVKRRLTMERLAALRASIPAIPLANDFDIVETARQEEEEDNFLDTFAEEEEEEGCTYDYCHAPLLRLQKAVKERDEALTKRSETIISIKEDNLKLISELHRVRKRYQLLKRQMGILRVSGKGEVGKEVPQLSGRGRHSPRGAAAGPSDRFRGPDRGGYSVRIWQHTYLPGLFH</sequence>
<dbReference type="AlphaFoldDB" id="A0AAN8KH66"/>
<feature type="region of interest" description="Disordered" evidence="1">
    <location>
        <begin position="211"/>
        <end position="239"/>
    </location>
</feature>
<comment type="caution">
    <text evidence="2">The sequence shown here is derived from an EMBL/GenBank/DDBJ whole genome shotgun (WGS) entry which is preliminary data.</text>
</comment>
<accession>A0AAN8KH66</accession>
<dbReference type="Proteomes" id="UP001356427">
    <property type="component" value="Unassembled WGS sequence"/>
</dbReference>
<evidence type="ECO:0000313" key="2">
    <source>
        <dbReference type="EMBL" id="KAK6292382.1"/>
    </source>
</evidence>